<comment type="caution">
    <text evidence="3">The sequence shown here is derived from an EMBL/GenBank/DDBJ whole genome shotgun (WGS) entry which is preliminary data.</text>
</comment>
<keyword evidence="4" id="KW-1185">Reference proteome</keyword>
<name>A0AAV9U626_9PEZI</name>
<evidence type="ECO:0000256" key="2">
    <source>
        <dbReference type="SAM" id="MobiDB-lite"/>
    </source>
</evidence>
<proteinExistence type="predicted"/>
<sequence length="424" mass="47642">MPTYSFLSSSKPSSRSSSPASSDRSDLEDIEDFLNNLLGRGTAAKRPAVVRSKRGAKKGKDALTAARRGYEEAVTDVTRILAETRELLEKIKRDDGIMPDLQWTAWEEAREARERRREEDLKVIVEVNELLEGIWMEGSEFRKGLWMERVELERKLRALREQEERRRRERREVEGDMLEMMLLGKDWMKSRRKVGSGVGGDGEVVLANVRLPTDPLHRRSPTIAPASKPPPPKYDSSKVATTAPTTNPVAISGLITPYQEHTIPPTNQPPRTKFQKMAARPRRTPPPPKRYSTIHLSNTADTCLVVTTPSSPTGRHSGPGGLETHIWVSRHSILQTSAVLSGYYNSSSNSTVTVMPDGKACRFVYFTWQHVDALVLVLKAMNYCSDAFPPVDQVGFQVLVGLAATLEFFEFGEVVGWYRPYLGY</sequence>
<evidence type="ECO:0000256" key="1">
    <source>
        <dbReference type="SAM" id="Coils"/>
    </source>
</evidence>
<feature type="region of interest" description="Disordered" evidence="2">
    <location>
        <begin position="1"/>
        <end position="26"/>
    </location>
</feature>
<gene>
    <name evidence="3" type="ORF">TWF730_003699</name>
</gene>
<feature type="region of interest" description="Disordered" evidence="2">
    <location>
        <begin position="261"/>
        <end position="294"/>
    </location>
</feature>
<feature type="coiled-coil region" evidence="1">
    <location>
        <begin position="149"/>
        <end position="179"/>
    </location>
</feature>
<feature type="compositionally biased region" description="Low complexity" evidence="2">
    <location>
        <begin position="1"/>
        <end position="22"/>
    </location>
</feature>
<keyword evidence="1" id="KW-0175">Coiled coil</keyword>
<evidence type="ECO:0000313" key="4">
    <source>
        <dbReference type="Proteomes" id="UP001373714"/>
    </source>
</evidence>
<accession>A0AAV9U626</accession>
<feature type="region of interest" description="Disordered" evidence="2">
    <location>
        <begin position="215"/>
        <end position="244"/>
    </location>
</feature>
<reference evidence="3 4" key="1">
    <citation type="submission" date="2019-10" db="EMBL/GenBank/DDBJ databases">
        <authorList>
            <person name="Palmer J.M."/>
        </authorList>
    </citation>
    <scope>NUCLEOTIDE SEQUENCE [LARGE SCALE GENOMIC DNA]</scope>
    <source>
        <strain evidence="3 4">TWF730</strain>
    </source>
</reference>
<dbReference type="EMBL" id="JAVHNS010000015">
    <property type="protein sequence ID" value="KAK6334484.1"/>
    <property type="molecule type" value="Genomic_DNA"/>
</dbReference>
<protein>
    <submittedName>
        <fullName evidence="3">Uncharacterized protein</fullName>
    </submittedName>
</protein>
<organism evidence="3 4">
    <name type="scientific">Orbilia blumenaviensis</name>
    <dbReference type="NCBI Taxonomy" id="1796055"/>
    <lineage>
        <taxon>Eukaryota</taxon>
        <taxon>Fungi</taxon>
        <taxon>Dikarya</taxon>
        <taxon>Ascomycota</taxon>
        <taxon>Pezizomycotina</taxon>
        <taxon>Orbiliomycetes</taxon>
        <taxon>Orbiliales</taxon>
        <taxon>Orbiliaceae</taxon>
        <taxon>Orbilia</taxon>
    </lineage>
</organism>
<dbReference type="Proteomes" id="UP001373714">
    <property type="component" value="Unassembled WGS sequence"/>
</dbReference>
<evidence type="ECO:0000313" key="3">
    <source>
        <dbReference type="EMBL" id="KAK6334484.1"/>
    </source>
</evidence>
<dbReference type="AlphaFoldDB" id="A0AAV9U626"/>